<gene>
    <name evidence="3" type="ORF">UFOPK2880_00368</name>
    <name evidence="4" type="ORF">UFOPK3304_00729</name>
</gene>
<evidence type="ECO:0000256" key="1">
    <source>
        <dbReference type="SAM" id="MobiDB-lite"/>
    </source>
</evidence>
<proteinExistence type="predicted"/>
<evidence type="ECO:0000256" key="2">
    <source>
        <dbReference type="SAM" id="Phobius"/>
    </source>
</evidence>
<dbReference type="AlphaFoldDB" id="A0A6J7D632"/>
<evidence type="ECO:0000313" key="4">
    <source>
        <dbReference type="EMBL" id="CAB4865936.1"/>
    </source>
</evidence>
<protein>
    <submittedName>
        <fullName evidence="4">Unannotated protein</fullName>
    </submittedName>
</protein>
<dbReference type="PANTHER" id="PTHR41282:SF1">
    <property type="entry name" value="CONSERVED TRANSMEMBRANE PROTEIN-RELATED"/>
    <property type="match status" value="1"/>
</dbReference>
<evidence type="ECO:0000313" key="3">
    <source>
        <dbReference type="EMBL" id="CAB4764682.1"/>
    </source>
</evidence>
<feature type="region of interest" description="Disordered" evidence="1">
    <location>
        <begin position="13"/>
        <end position="46"/>
    </location>
</feature>
<feature type="transmembrane region" description="Helical" evidence="2">
    <location>
        <begin position="91"/>
        <end position="109"/>
    </location>
</feature>
<dbReference type="PANTHER" id="PTHR41282">
    <property type="entry name" value="CONSERVED TRANSMEMBRANE PROTEIN-RELATED"/>
    <property type="match status" value="1"/>
</dbReference>
<dbReference type="PIRSF" id="PIRSF009160">
    <property type="entry name" value="UCP009160"/>
    <property type="match status" value="1"/>
</dbReference>
<keyword evidence="2" id="KW-0812">Transmembrane</keyword>
<keyword evidence="2" id="KW-1133">Transmembrane helix</keyword>
<feature type="transmembrane region" description="Helical" evidence="2">
    <location>
        <begin position="176"/>
        <end position="197"/>
    </location>
</feature>
<name>A0A6J7D632_9ZZZZ</name>
<feature type="transmembrane region" description="Helical" evidence="2">
    <location>
        <begin position="209"/>
        <end position="228"/>
    </location>
</feature>
<feature type="transmembrane region" description="Helical" evidence="2">
    <location>
        <begin position="116"/>
        <end position="136"/>
    </location>
</feature>
<feature type="transmembrane region" description="Helical" evidence="2">
    <location>
        <begin position="142"/>
        <end position="164"/>
    </location>
</feature>
<organism evidence="4">
    <name type="scientific">freshwater metagenome</name>
    <dbReference type="NCBI Taxonomy" id="449393"/>
    <lineage>
        <taxon>unclassified sequences</taxon>
        <taxon>metagenomes</taxon>
        <taxon>ecological metagenomes</taxon>
    </lineage>
</organism>
<dbReference type="EMBL" id="CAEZZP010000013">
    <property type="protein sequence ID" value="CAB4764682.1"/>
    <property type="molecule type" value="Genomic_DNA"/>
</dbReference>
<feature type="transmembrane region" description="Helical" evidence="2">
    <location>
        <begin position="60"/>
        <end position="79"/>
    </location>
</feature>
<dbReference type="EMBL" id="CAFBLJ010000029">
    <property type="protein sequence ID" value="CAB4865936.1"/>
    <property type="molecule type" value="Genomic_DNA"/>
</dbReference>
<accession>A0A6J7D632</accession>
<keyword evidence="2" id="KW-0472">Membrane</keyword>
<dbReference type="InterPro" id="IPR010539">
    <property type="entry name" value="BaxI_1-like"/>
</dbReference>
<feature type="transmembrane region" description="Helical" evidence="2">
    <location>
        <begin position="248"/>
        <end position="268"/>
    </location>
</feature>
<dbReference type="Pfam" id="PF12811">
    <property type="entry name" value="BaxI_1"/>
    <property type="match status" value="1"/>
</dbReference>
<sequence>MSNPLLNEKRLKQAAAANDSGWAAPDESTRRGNVDPLNDGPTTPWVPTGRTMTVAGTANATAVLFVLLLAAAVVGWLGVDAPDGQVYKFPAYAIGGLLVGFGLAIFLSFKPHLAKFLAPVYAIAEGLFVGAISKAYETYYDGIVVQAAGATIAVFAVMLTMYSLRIIKVTDRFRRIVIGATMGVALFYGVSLLMSLFGATPPFIQSTSLLGIGFSFLVAGLAAFNLALDFDFIERGSKQGMPESTEWYAAFGVMVTVVWLYLEILRLLSKLRER</sequence>
<reference evidence="4" key="1">
    <citation type="submission" date="2020-05" db="EMBL/GenBank/DDBJ databases">
        <authorList>
            <person name="Chiriac C."/>
            <person name="Salcher M."/>
            <person name="Ghai R."/>
            <person name="Kavagutti S V."/>
        </authorList>
    </citation>
    <scope>NUCLEOTIDE SEQUENCE</scope>
</reference>